<keyword evidence="15" id="KW-1185">Reference proteome</keyword>
<evidence type="ECO:0000256" key="10">
    <source>
        <dbReference type="ARBA" id="ARBA00023034"/>
    </source>
</evidence>
<keyword evidence="7 13" id="KW-0479">Metal-binding</keyword>
<dbReference type="SUPFAM" id="SSF53448">
    <property type="entry name" value="Nucleotide-diphospho-sugar transferases"/>
    <property type="match status" value="1"/>
</dbReference>
<keyword evidence="9 13" id="KW-1133">Transmembrane helix</keyword>
<keyword evidence="8 13" id="KW-0735">Signal-anchor</keyword>
<dbReference type="EMBL" id="JAWQEG010000684">
    <property type="protein sequence ID" value="KAK3886641.1"/>
    <property type="molecule type" value="Genomic_DNA"/>
</dbReference>
<gene>
    <name evidence="14" type="ORF">Pcinc_009220</name>
</gene>
<evidence type="ECO:0000256" key="1">
    <source>
        <dbReference type="ARBA" id="ARBA00004323"/>
    </source>
</evidence>
<evidence type="ECO:0000256" key="4">
    <source>
        <dbReference type="ARBA" id="ARBA00022676"/>
    </source>
</evidence>
<dbReference type="GO" id="GO:0003827">
    <property type="term" value="F:alpha-1,3-mannosylglycoprotein 2-beta-N-acetylglucosaminyltransferase activity"/>
    <property type="evidence" value="ECO:0007669"/>
    <property type="project" value="UniProtKB-UniRule"/>
</dbReference>
<accession>A0AAE1KV12</accession>
<dbReference type="AlphaFoldDB" id="A0AAE1KV12"/>
<dbReference type="InterPro" id="IPR052463">
    <property type="entry name" value="O-linked_mannose_GnT"/>
</dbReference>
<dbReference type="EC" id="2.4.1.101" evidence="13"/>
<dbReference type="GO" id="GO:0047223">
    <property type="term" value="F:beta-1,3-galactosyl-O-glycosyl-glycoprotein beta-1,3-N-acetylglucosaminyltransferase activity"/>
    <property type="evidence" value="ECO:0007669"/>
    <property type="project" value="TreeGrafter"/>
</dbReference>
<feature type="transmembrane region" description="Helical" evidence="13">
    <location>
        <begin position="12"/>
        <end position="33"/>
    </location>
</feature>
<dbReference type="Pfam" id="PF03071">
    <property type="entry name" value="GNT-I"/>
    <property type="match status" value="1"/>
</dbReference>
<comment type="similarity">
    <text evidence="3 13">Belongs to the glycosyltransferase 13 family.</text>
</comment>
<keyword evidence="12 13" id="KW-0464">Manganese</keyword>
<comment type="function">
    <text evidence="13">Initiates complex N-linked carbohydrate formation. Essential for the conversion of high-mannose to hybrid and complex N-glycans.</text>
</comment>
<sequence length="626" mass="71005">MYTRRGKLVSMIPTLAMVLSVVVGVCLLLSQLLPGWRRNVTGTHIVTDTSSPSLSSGSALQHQHSPPLDDVLIPILHHHHHHHPSPPLPMWGQNHPQKMLDGVSSIPILMLVTTDDLSLISRSIESVLKETGGSGFHLVVSVSSPSSAVLSMLQEYPIKVHRPTTSHTTTPHYKKRHGHFQSFLSRVVPAVSSFTNFFTAFSSEGVCLQDELNPEVGILSTGSNFSRTSTYRFNITELQKLERGSPYMNHPYNPVLRRAILNSRQKKEKEKGIIDEKQGGESEEKEDVSRMCIKGLELREALKFVKELYPNLQYLILMETGYAPSPDYISYLNQTLSVMQTDPSIYCISAYNPLILPQQPAPHSLDLSRLYRYDHFVATASLIPAKVVDEVVREFVVYQETATLYPHKTALSWLETWMSWCSRRRRRGCLVPAISRVCPLTHTNTGLDQRRGQQEEEVESNIFTNTPTVCSHNTHTYFNTSRLIHYQYSQDMFKAVEAAEPLGTEVLDCTKPGFFPENMNASLYIIYLKMENYDDDFTFHHIMKCFGLDLVEPIGYFEGTFQFTYHSTHIILMGIPFSPYSPSIKNTEALLVADILEISVQGQTSYRKFKDTPFKFNTVLVKQKIL</sequence>
<evidence type="ECO:0000256" key="9">
    <source>
        <dbReference type="ARBA" id="ARBA00022989"/>
    </source>
</evidence>
<proteinExistence type="inferred from homology"/>
<evidence type="ECO:0000256" key="2">
    <source>
        <dbReference type="ARBA" id="ARBA00004922"/>
    </source>
</evidence>
<evidence type="ECO:0000256" key="3">
    <source>
        <dbReference type="ARBA" id="ARBA00006492"/>
    </source>
</evidence>
<evidence type="ECO:0000256" key="8">
    <source>
        <dbReference type="ARBA" id="ARBA00022968"/>
    </source>
</evidence>
<dbReference type="GO" id="GO:0030145">
    <property type="term" value="F:manganese ion binding"/>
    <property type="evidence" value="ECO:0007669"/>
    <property type="project" value="UniProtKB-UniRule"/>
</dbReference>
<dbReference type="Proteomes" id="UP001286313">
    <property type="component" value="Unassembled WGS sequence"/>
</dbReference>
<comment type="subcellular location">
    <subcellularLocation>
        <location evidence="1 13">Golgi apparatus membrane</location>
        <topology evidence="1 13">Single-pass type II membrane protein</topology>
    </subcellularLocation>
</comment>
<dbReference type="GO" id="GO:0016266">
    <property type="term" value="P:protein O-linked glycosylation via N-acetyl-galactosamine"/>
    <property type="evidence" value="ECO:0007669"/>
    <property type="project" value="TreeGrafter"/>
</dbReference>
<comment type="caution">
    <text evidence="14">The sequence shown here is derived from an EMBL/GenBank/DDBJ whole genome shotgun (WGS) entry which is preliminary data.</text>
</comment>
<evidence type="ECO:0000256" key="12">
    <source>
        <dbReference type="ARBA" id="ARBA00023211"/>
    </source>
</evidence>
<evidence type="ECO:0000256" key="13">
    <source>
        <dbReference type="RuleBase" id="RU368119"/>
    </source>
</evidence>
<dbReference type="PANTHER" id="PTHR46396:SF2">
    <property type="entry name" value="ILEI_PANDER DOMAIN-CONTAINING PROTEIN"/>
    <property type="match status" value="1"/>
</dbReference>
<protein>
    <recommendedName>
        <fullName evidence="13">Alpha-1,3-mannosyl-glycoprotein 2-beta-N-acetylglucosaminyltransferase</fullName>
        <shortName evidence="13">GNT-I</shortName>
        <shortName evidence="13">GlcNAc-T I</shortName>
        <ecNumber evidence="13">2.4.1.101</ecNumber>
    </recommendedName>
    <alternativeName>
        <fullName evidence="13">N-glycosyl-oligosaccharide-glycoprotein N-acetylglucosaminyltransferase I</fullName>
    </alternativeName>
</protein>
<comment type="cofactor">
    <cofactor evidence="13">
        <name>Mn(2+)</name>
        <dbReference type="ChEBI" id="CHEBI:29035"/>
    </cofactor>
    <text evidence="13">The cofactor is mostly bound to the substrate.</text>
</comment>
<evidence type="ECO:0000313" key="15">
    <source>
        <dbReference type="Proteomes" id="UP001286313"/>
    </source>
</evidence>
<evidence type="ECO:0000256" key="7">
    <source>
        <dbReference type="ARBA" id="ARBA00022723"/>
    </source>
</evidence>
<evidence type="ECO:0000256" key="6">
    <source>
        <dbReference type="ARBA" id="ARBA00022692"/>
    </source>
</evidence>
<dbReference type="PANTHER" id="PTHR46396">
    <property type="entry name" value="PROTEIN O-LINKED-MANNOSE BETA-1,2-N-ACETYLGLUCOSAMINYLTRANSFERASE 1"/>
    <property type="match status" value="1"/>
</dbReference>
<dbReference type="InterPro" id="IPR004139">
    <property type="entry name" value="Glyco_trans_13"/>
</dbReference>
<organism evidence="14 15">
    <name type="scientific">Petrolisthes cinctipes</name>
    <name type="common">Flat porcelain crab</name>
    <dbReference type="NCBI Taxonomy" id="88211"/>
    <lineage>
        <taxon>Eukaryota</taxon>
        <taxon>Metazoa</taxon>
        <taxon>Ecdysozoa</taxon>
        <taxon>Arthropoda</taxon>
        <taxon>Crustacea</taxon>
        <taxon>Multicrustacea</taxon>
        <taxon>Malacostraca</taxon>
        <taxon>Eumalacostraca</taxon>
        <taxon>Eucarida</taxon>
        <taxon>Decapoda</taxon>
        <taxon>Pleocyemata</taxon>
        <taxon>Anomura</taxon>
        <taxon>Galatheoidea</taxon>
        <taxon>Porcellanidae</taxon>
        <taxon>Petrolisthes</taxon>
    </lineage>
</organism>
<keyword evidence="10 13" id="KW-0333">Golgi apparatus</keyword>
<comment type="catalytic activity">
    <reaction evidence="13">
        <text>N(4)-(alpha-D-Man-(1-&gt;3)-[alpha-D-Man-(1-&gt;3)-[alpha-D-Man-(1-&gt;6)]-alpha-D-Man-(1-&gt;6)]-beta-D-Man-(1-&gt;4)-beta-D-GlcNAc-(1-&gt;4)-beta-D-GlcNAc)-L-asparaginyl-[protein] (N-glucan mannose isomer 5A1,2) + UDP-N-acetyl-alpha-D-glucosamine = N(4)-{beta-D-GlcNAc-(1-&gt;2)-alpha-D-Man-(1-&gt;3)-[alpha-D-Man-(1-&gt;3)-[alpha-D-Man-(1-&gt;6)]-alpha-D-Man-(1-&gt;6)]-beta-D-Man-(1-&gt;4)-beta-D-GlcNAc-(1-&gt;4)-beta-D-GlcNAc}-L-asparaginyl-[protein] + UDP + H(+)</text>
        <dbReference type="Rhea" id="RHEA:11456"/>
        <dbReference type="Rhea" id="RHEA-COMP:14367"/>
        <dbReference type="Rhea" id="RHEA-COMP:14368"/>
        <dbReference type="ChEBI" id="CHEBI:15378"/>
        <dbReference type="ChEBI" id="CHEBI:57705"/>
        <dbReference type="ChEBI" id="CHEBI:58223"/>
        <dbReference type="ChEBI" id="CHEBI:59087"/>
        <dbReference type="ChEBI" id="CHEBI:60625"/>
        <dbReference type="EC" id="2.4.1.101"/>
    </reaction>
</comment>
<keyword evidence="4 13" id="KW-0328">Glycosyltransferase</keyword>
<keyword evidence="11 13" id="KW-0472">Membrane</keyword>
<keyword evidence="5" id="KW-0808">Transferase</keyword>
<name>A0AAE1KV12_PETCI</name>
<keyword evidence="6 13" id="KW-0812">Transmembrane</keyword>
<reference evidence="14" key="1">
    <citation type="submission" date="2023-10" db="EMBL/GenBank/DDBJ databases">
        <title>Genome assemblies of two species of porcelain crab, Petrolisthes cinctipes and Petrolisthes manimaculis (Anomura: Porcellanidae).</title>
        <authorList>
            <person name="Angst P."/>
        </authorList>
    </citation>
    <scope>NUCLEOTIDE SEQUENCE</scope>
    <source>
        <strain evidence="14">PB745_01</strain>
        <tissue evidence="14">Gill</tissue>
    </source>
</reference>
<evidence type="ECO:0000313" key="14">
    <source>
        <dbReference type="EMBL" id="KAK3886641.1"/>
    </source>
</evidence>
<dbReference type="InterPro" id="IPR029044">
    <property type="entry name" value="Nucleotide-diphossugar_trans"/>
</dbReference>
<dbReference type="Gene3D" id="3.90.550.10">
    <property type="entry name" value="Spore Coat Polysaccharide Biosynthesis Protein SpsA, Chain A"/>
    <property type="match status" value="1"/>
</dbReference>
<dbReference type="GO" id="GO:0000139">
    <property type="term" value="C:Golgi membrane"/>
    <property type="evidence" value="ECO:0007669"/>
    <property type="project" value="UniProtKB-SubCell"/>
</dbReference>
<evidence type="ECO:0000256" key="5">
    <source>
        <dbReference type="ARBA" id="ARBA00022679"/>
    </source>
</evidence>
<evidence type="ECO:0000256" key="11">
    <source>
        <dbReference type="ARBA" id="ARBA00023136"/>
    </source>
</evidence>
<comment type="pathway">
    <text evidence="2 13">Protein modification; protein glycosylation.</text>
</comment>